<organism evidence="1 2">
    <name type="scientific">Micromonospora echinaurantiaca</name>
    <dbReference type="NCBI Taxonomy" id="47857"/>
    <lineage>
        <taxon>Bacteria</taxon>
        <taxon>Bacillati</taxon>
        <taxon>Actinomycetota</taxon>
        <taxon>Actinomycetes</taxon>
        <taxon>Micromonosporales</taxon>
        <taxon>Micromonosporaceae</taxon>
        <taxon>Micromonospora</taxon>
    </lineage>
</organism>
<evidence type="ECO:0008006" key="3">
    <source>
        <dbReference type="Google" id="ProtNLM"/>
    </source>
</evidence>
<proteinExistence type="predicted"/>
<accession>A0A1C5JZB5</accession>
<reference evidence="1 2" key="1">
    <citation type="submission" date="2016-06" db="EMBL/GenBank/DDBJ databases">
        <authorList>
            <person name="Kjaerup R.B."/>
            <person name="Dalgaard T.S."/>
            <person name="Juul-Madsen H.R."/>
        </authorList>
    </citation>
    <scope>NUCLEOTIDE SEQUENCE [LARGE SCALE GENOMIC DNA]</scope>
    <source>
        <strain evidence="1 2">DSM 43904</strain>
    </source>
</reference>
<keyword evidence="2" id="KW-1185">Reference proteome</keyword>
<sequence>MNGGASDPGNDHLPVVPAWTCETCGGEWPCAPKQRRLLEEYRGERPALAVYLGSCLAAATQDLRGIPERILQRRFTGWLPRQSRSW</sequence>
<protein>
    <recommendedName>
        <fullName evidence="3">Flavin reductase</fullName>
    </recommendedName>
</protein>
<evidence type="ECO:0000313" key="1">
    <source>
        <dbReference type="EMBL" id="SCG75828.1"/>
    </source>
</evidence>
<dbReference type="EMBL" id="LT607750">
    <property type="protein sequence ID" value="SCG75828.1"/>
    <property type="molecule type" value="Genomic_DNA"/>
</dbReference>
<dbReference type="RefSeq" id="WP_088996130.1">
    <property type="nucleotide sequence ID" value="NZ_JBFAQF010000003.1"/>
</dbReference>
<dbReference type="Proteomes" id="UP000198217">
    <property type="component" value="Chromosome I"/>
</dbReference>
<name>A0A1C5JZB5_9ACTN</name>
<evidence type="ECO:0000313" key="2">
    <source>
        <dbReference type="Proteomes" id="UP000198217"/>
    </source>
</evidence>
<dbReference type="AlphaFoldDB" id="A0A1C5JZB5"/>
<gene>
    <name evidence="1" type="ORF">GA0070609_5172</name>
</gene>